<dbReference type="GO" id="GO:0008408">
    <property type="term" value="F:3'-5' exonuclease activity"/>
    <property type="evidence" value="ECO:0007669"/>
    <property type="project" value="InterPro"/>
</dbReference>
<keyword evidence="2" id="KW-0597">Phosphoprotein</keyword>
<evidence type="ECO:0000256" key="10">
    <source>
        <dbReference type="ARBA" id="ARBA00040531"/>
    </source>
</evidence>
<comment type="function">
    <text evidence="12">Has exonuclease activity on both single-stranded and duplex templates bearing overhangs, but not blunt ended duplex DNA, and cleaves in a 3'-5' direction. Essential for the formation of DNA replication focal centers. Has an important role in maintaining genome stability.</text>
</comment>
<dbReference type="InterPro" id="IPR036397">
    <property type="entry name" value="RNaseH_sf"/>
</dbReference>
<dbReference type="GO" id="GO:0003676">
    <property type="term" value="F:nucleic acid binding"/>
    <property type="evidence" value="ECO:0007669"/>
    <property type="project" value="InterPro"/>
</dbReference>
<dbReference type="PANTHER" id="PTHR13620">
    <property type="entry name" value="3-5 EXONUCLEASE"/>
    <property type="match status" value="1"/>
</dbReference>
<dbReference type="InterPro" id="IPR002562">
    <property type="entry name" value="3'-5'_exonuclease_dom"/>
</dbReference>
<keyword evidence="8" id="KW-0539">Nucleus</keyword>
<dbReference type="PANTHER" id="PTHR13620:SF109">
    <property type="entry name" value="3'-5' EXONUCLEASE"/>
    <property type="match status" value="1"/>
</dbReference>
<dbReference type="OMA" id="CCYVYQL"/>
<comment type="subcellular location">
    <subcellularLocation>
        <location evidence="1">Nucleus</location>
    </subcellularLocation>
</comment>
<dbReference type="CDD" id="cd06141">
    <property type="entry name" value="WRN_exo"/>
    <property type="match status" value="1"/>
</dbReference>
<dbReference type="Gene3D" id="3.30.420.10">
    <property type="entry name" value="Ribonuclease H-like superfamily/Ribonuclease H"/>
    <property type="match status" value="1"/>
</dbReference>
<evidence type="ECO:0000259" key="14">
    <source>
        <dbReference type="Pfam" id="PF01612"/>
    </source>
</evidence>
<comment type="similarity">
    <text evidence="9">Belongs to the WRNexo family.</text>
</comment>
<evidence type="ECO:0000256" key="9">
    <source>
        <dbReference type="ARBA" id="ARBA00037949"/>
    </source>
</evidence>
<reference evidence="15" key="3">
    <citation type="submission" date="2012-09" db="EMBL/GenBank/DDBJ databases">
        <authorList>
            <consortium name="VectorBase"/>
        </authorList>
    </citation>
    <scope>NUCLEOTIDE SEQUENCE</scope>
    <source>
        <strain evidence="15">Liverpool</strain>
    </source>
</reference>
<dbReference type="PhylomeDB" id="Q0IEK8"/>
<evidence type="ECO:0000256" key="7">
    <source>
        <dbReference type="ARBA" id="ARBA00022842"/>
    </source>
</evidence>
<sequence>MSKRSLPLWMRDAELSPAAPGPKKRVLSESKINEIAAAVIEDVDAKSKVDNENQDQVDTPRRRLRSNFKIPDEIPKREPTAVQLNIEDVPFIDYRGEIRYYTDMRDMAFACDQLVQWVDKRSPEDHPVVPIAFDLEWPFSFQTGPGRTALMQLCVETNVCYLFQLSCLKKLPAAVLQLLTHPRVQLHGINVKNDFRKLARDFPEANADLLIERCVDLGGWYNRIHGSCGVWSMERLVLQVCRQRVDKNKKVRMSKWHVLPLSDDQKLYAAVDVYSNYFAS</sequence>
<dbReference type="GO" id="GO:0006139">
    <property type="term" value="P:nucleobase-containing compound metabolic process"/>
    <property type="evidence" value="ECO:0007669"/>
    <property type="project" value="InterPro"/>
</dbReference>
<evidence type="ECO:0000256" key="6">
    <source>
        <dbReference type="ARBA" id="ARBA00022839"/>
    </source>
</evidence>
<organism evidence="15 16">
    <name type="scientific">Aedes aegypti</name>
    <name type="common">Yellowfever mosquito</name>
    <name type="synonym">Culex aegypti</name>
    <dbReference type="NCBI Taxonomy" id="7159"/>
    <lineage>
        <taxon>Eukaryota</taxon>
        <taxon>Metazoa</taxon>
        <taxon>Ecdysozoa</taxon>
        <taxon>Arthropoda</taxon>
        <taxon>Hexapoda</taxon>
        <taxon>Insecta</taxon>
        <taxon>Pterygota</taxon>
        <taxon>Neoptera</taxon>
        <taxon>Endopterygota</taxon>
        <taxon>Diptera</taxon>
        <taxon>Nematocera</taxon>
        <taxon>Culicoidea</taxon>
        <taxon>Culicidae</taxon>
        <taxon>Culicinae</taxon>
        <taxon>Aedini</taxon>
        <taxon>Aedes</taxon>
        <taxon>Stegomyia</taxon>
    </lineage>
</organism>
<evidence type="ECO:0000256" key="4">
    <source>
        <dbReference type="ARBA" id="ARBA00022723"/>
    </source>
</evidence>
<gene>
    <name evidence="15" type="ORF">AaeL_AAEL009650</name>
</gene>
<reference evidence="15" key="1">
    <citation type="submission" date="2005-10" db="EMBL/GenBank/DDBJ databases">
        <authorList>
            <person name="Loftus B.J."/>
            <person name="Nene V.M."/>
            <person name="Hannick L.I."/>
            <person name="Bidwell S."/>
            <person name="Haas B."/>
            <person name="Amedeo P."/>
            <person name="Orvis J."/>
            <person name="Wortman J.R."/>
            <person name="White O.R."/>
            <person name="Salzberg S."/>
            <person name="Shumway M."/>
            <person name="Koo H."/>
            <person name="Zhao Y."/>
            <person name="Holmes M."/>
            <person name="Miller J."/>
            <person name="Schatz M."/>
            <person name="Pop M."/>
            <person name="Pai G."/>
            <person name="Utterback T."/>
            <person name="Rogers Y.-H."/>
            <person name="Kravitz S."/>
            <person name="Fraser C.M."/>
        </authorList>
    </citation>
    <scope>NUCLEOTIDE SEQUENCE</scope>
    <source>
        <strain evidence="15">Liverpool</strain>
    </source>
</reference>
<keyword evidence="6" id="KW-0269">Exonuclease</keyword>
<evidence type="ECO:0000256" key="13">
    <source>
        <dbReference type="SAM" id="MobiDB-lite"/>
    </source>
</evidence>
<dbReference type="EMBL" id="CH477600">
    <property type="protein sequence ID" value="EAT38455.1"/>
    <property type="molecule type" value="Genomic_DNA"/>
</dbReference>
<feature type="domain" description="3'-5' exonuclease" evidence="14">
    <location>
        <begin position="125"/>
        <end position="274"/>
    </location>
</feature>
<feature type="region of interest" description="Disordered" evidence="13">
    <location>
        <begin position="43"/>
        <end position="63"/>
    </location>
</feature>
<evidence type="ECO:0000256" key="11">
    <source>
        <dbReference type="ARBA" id="ARBA00042761"/>
    </source>
</evidence>
<evidence type="ECO:0000256" key="2">
    <source>
        <dbReference type="ARBA" id="ARBA00022553"/>
    </source>
</evidence>
<dbReference type="SUPFAM" id="SSF53098">
    <property type="entry name" value="Ribonuclease H-like"/>
    <property type="match status" value="1"/>
</dbReference>
<dbReference type="Pfam" id="PF01612">
    <property type="entry name" value="DNA_pol_A_exo1"/>
    <property type="match status" value="1"/>
</dbReference>
<keyword evidence="7" id="KW-0460">Magnesium</keyword>
<reference evidence="15" key="2">
    <citation type="journal article" date="2007" name="Science">
        <title>Genome sequence of Aedes aegypti, a major arbovirus vector.</title>
        <authorList>
            <person name="Nene V."/>
            <person name="Wortman J.R."/>
            <person name="Lawson D."/>
            <person name="Haas B."/>
            <person name="Kodira C."/>
            <person name="Tu Z.J."/>
            <person name="Loftus B."/>
            <person name="Xi Z."/>
            <person name="Megy K."/>
            <person name="Grabherr M."/>
            <person name="Ren Q."/>
            <person name="Zdobnov E.M."/>
            <person name="Lobo N.F."/>
            <person name="Campbell K.S."/>
            <person name="Brown S.E."/>
            <person name="Bonaldo M.F."/>
            <person name="Zhu J."/>
            <person name="Sinkins S.P."/>
            <person name="Hogenkamp D.G."/>
            <person name="Amedeo P."/>
            <person name="Arensburger P."/>
            <person name="Atkinson P.W."/>
            <person name="Bidwell S."/>
            <person name="Biedler J."/>
            <person name="Birney E."/>
            <person name="Bruggner R.V."/>
            <person name="Costas J."/>
            <person name="Coy M.R."/>
            <person name="Crabtree J."/>
            <person name="Crawford M."/>
            <person name="Debruyn B."/>
            <person name="Decaprio D."/>
            <person name="Eiglmeier K."/>
            <person name="Eisenstadt E."/>
            <person name="El-Dorry H."/>
            <person name="Gelbart W.M."/>
            <person name="Gomes S.L."/>
            <person name="Hammond M."/>
            <person name="Hannick L.I."/>
            <person name="Hogan J.R."/>
            <person name="Holmes M.H."/>
            <person name="Jaffe D."/>
            <person name="Johnston J.S."/>
            <person name="Kennedy R.C."/>
            <person name="Koo H."/>
            <person name="Kravitz S."/>
            <person name="Kriventseva E.V."/>
            <person name="Kulp D."/>
            <person name="Labutti K."/>
            <person name="Lee E."/>
            <person name="Li S."/>
            <person name="Lovin D.D."/>
            <person name="Mao C."/>
            <person name="Mauceli E."/>
            <person name="Menck C.F."/>
            <person name="Miller J.R."/>
            <person name="Montgomery P."/>
            <person name="Mori A."/>
            <person name="Nascimento A.L."/>
            <person name="Naveira H.F."/>
            <person name="Nusbaum C."/>
            <person name="O'leary S."/>
            <person name="Orvis J."/>
            <person name="Pertea M."/>
            <person name="Quesneville H."/>
            <person name="Reidenbach K.R."/>
            <person name="Rogers Y.H."/>
            <person name="Roth C.W."/>
            <person name="Schneider J.R."/>
            <person name="Schatz M."/>
            <person name="Shumway M."/>
            <person name="Stanke M."/>
            <person name="Stinson E.O."/>
            <person name="Tubio J.M."/>
            <person name="Vanzee J.P."/>
            <person name="Verjovski-Almeida S."/>
            <person name="Werner D."/>
            <person name="White O."/>
            <person name="Wyder S."/>
            <person name="Zeng Q."/>
            <person name="Zhao Q."/>
            <person name="Zhao Y."/>
            <person name="Hill C.A."/>
            <person name="Raikhel A.S."/>
            <person name="Soares M.B."/>
            <person name="Knudson D.L."/>
            <person name="Lee N.H."/>
            <person name="Galagan J."/>
            <person name="Salzberg S.L."/>
            <person name="Paulsen I.T."/>
            <person name="Dimopoulos G."/>
            <person name="Collins F.H."/>
            <person name="Birren B."/>
            <person name="Fraser-Liggett C.M."/>
            <person name="Severson D.W."/>
        </authorList>
    </citation>
    <scope>NUCLEOTIDE SEQUENCE [LARGE SCALE GENOMIC DNA]</scope>
    <source>
        <strain evidence="15">Liverpool</strain>
    </source>
</reference>
<dbReference type="PaxDb" id="7159-AAEL009650-PB"/>
<dbReference type="InterPro" id="IPR012337">
    <property type="entry name" value="RNaseH-like_sf"/>
</dbReference>
<dbReference type="InterPro" id="IPR051132">
    <property type="entry name" value="3-5_Exonuclease_domain"/>
</dbReference>
<keyword evidence="3" id="KW-0540">Nuclease</keyword>
<dbReference type="GO" id="GO:0005634">
    <property type="term" value="C:nucleus"/>
    <property type="evidence" value="ECO:0007669"/>
    <property type="project" value="UniProtKB-SubCell"/>
</dbReference>
<dbReference type="AlphaFoldDB" id="Q0IEK8"/>
<protein>
    <recommendedName>
        <fullName evidence="10">3'-5' exonuclease</fullName>
    </recommendedName>
    <alternativeName>
        <fullName evidence="11">Werner Syndrome-like exonuclease</fullName>
    </alternativeName>
</protein>
<accession>Q0IEK8</accession>
<evidence type="ECO:0000256" key="8">
    <source>
        <dbReference type="ARBA" id="ARBA00023242"/>
    </source>
</evidence>
<dbReference type="Proteomes" id="UP000682892">
    <property type="component" value="Unassembled WGS sequence"/>
</dbReference>
<evidence type="ECO:0000313" key="15">
    <source>
        <dbReference type="EMBL" id="EAT38455.1"/>
    </source>
</evidence>
<dbReference type="VEuPathDB" id="VectorBase:AAEL009650"/>
<dbReference type="GO" id="GO:0046872">
    <property type="term" value="F:metal ion binding"/>
    <property type="evidence" value="ECO:0007669"/>
    <property type="project" value="UniProtKB-KW"/>
</dbReference>
<evidence type="ECO:0000256" key="1">
    <source>
        <dbReference type="ARBA" id="ARBA00004123"/>
    </source>
</evidence>
<keyword evidence="5" id="KW-0378">Hydrolase</keyword>
<evidence type="ECO:0000313" key="16">
    <source>
        <dbReference type="Proteomes" id="UP000682892"/>
    </source>
</evidence>
<keyword evidence="4" id="KW-0479">Metal-binding</keyword>
<evidence type="ECO:0000256" key="12">
    <source>
        <dbReference type="ARBA" id="ARBA00045901"/>
    </source>
</evidence>
<evidence type="ECO:0000256" key="3">
    <source>
        <dbReference type="ARBA" id="ARBA00022722"/>
    </source>
</evidence>
<name>Q0IEK8_AEDAE</name>
<dbReference type="STRING" id="7159.Q0IEK8"/>
<dbReference type="eggNOG" id="KOG4373">
    <property type="taxonomic scope" value="Eukaryota"/>
</dbReference>
<dbReference type="FunFam" id="3.30.420.10:FF:000104">
    <property type="entry name" value="Werner Syndrome-like exonuclease"/>
    <property type="match status" value="1"/>
</dbReference>
<evidence type="ECO:0000256" key="5">
    <source>
        <dbReference type="ARBA" id="ARBA00022801"/>
    </source>
</evidence>
<proteinExistence type="inferred from homology"/>